<dbReference type="InterPro" id="IPR036397">
    <property type="entry name" value="RNaseH_sf"/>
</dbReference>
<dbReference type="Proteomes" id="UP000887159">
    <property type="component" value="Unassembled WGS sequence"/>
</dbReference>
<dbReference type="SUPFAM" id="SSF46689">
    <property type="entry name" value="Homeodomain-like"/>
    <property type="match status" value="1"/>
</dbReference>
<reference evidence="2" key="1">
    <citation type="submission" date="2020-08" db="EMBL/GenBank/DDBJ databases">
        <title>Multicomponent nature underlies the extraordinary mechanical properties of spider dragline silk.</title>
        <authorList>
            <person name="Kono N."/>
            <person name="Nakamura H."/>
            <person name="Mori M."/>
            <person name="Yoshida Y."/>
            <person name="Ohtoshi R."/>
            <person name="Malay A.D."/>
            <person name="Moran D.A.P."/>
            <person name="Tomita M."/>
            <person name="Numata K."/>
            <person name="Arakawa K."/>
        </authorList>
    </citation>
    <scope>NUCLEOTIDE SEQUENCE</scope>
</reference>
<dbReference type="GO" id="GO:0003676">
    <property type="term" value="F:nucleic acid binding"/>
    <property type="evidence" value="ECO:0007669"/>
    <property type="project" value="InterPro"/>
</dbReference>
<name>A0A8X6W275_TRICX</name>
<dbReference type="EMBL" id="BMAU01021377">
    <property type="protein sequence ID" value="GFY26773.1"/>
    <property type="molecule type" value="Genomic_DNA"/>
</dbReference>
<evidence type="ECO:0000313" key="3">
    <source>
        <dbReference type="Proteomes" id="UP000887159"/>
    </source>
</evidence>
<accession>A0A8X6W275</accession>
<dbReference type="InterPro" id="IPR009057">
    <property type="entry name" value="Homeodomain-like_sf"/>
</dbReference>
<keyword evidence="3" id="KW-1185">Reference proteome</keyword>
<gene>
    <name evidence="2" type="primary">TCB1_609</name>
    <name evidence="2" type="ORF">TNCV_4375191</name>
</gene>
<organism evidence="2 3">
    <name type="scientific">Trichonephila clavipes</name>
    <name type="common">Golden silk orbweaver</name>
    <name type="synonym">Nephila clavipes</name>
    <dbReference type="NCBI Taxonomy" id="2585209"/>
    <lineage>
        <taxon>Eukaryota</taxon>
        <taxon>Metazoa</taxon>
        <taxon>Ecdysozoa</taxon>
        <taxon>Arthropoda</taxon>
        <taxon>Chelicerata</taxon>
        <taxon>Arachnida</taxon>
        <taxon>Araneae</taxon>
        <taxon>Araneomorphae</taxon>
        <taxon>Entelegynae</taxon>
        <taxon>Araneoidea</taxon>
        <taxon>Nephilidae</taxon>
        <taxon>Trichonephila</taxon>
    </lineage>
</organism>
<evidence type="ECO:0000256" key="1">
    <source>
        <dbReference type="ARBA" id="ARBA00004123"/>
    </source>
</evidence>
<protein>
    <submittedName>
        <fullName evidence="2">Transposable element Tcb1 transposase</fullName>
    </submittedName>
</protein>
<comment type="subcellular location">
    <subcellularLocation>
        <location evidence="1">Nucleus</location>
    </subcellularLocation>
</comment>
<dbReference type="GO" id="GO:0005634">
    <property type="term" value="C:nucleus"/>
    <property type="evidence" value="ECO:0007669"/>
    <property type="project" value="UniProtKB-SubCell"/>
</dbReference>
<dbReference type="Gene3D" id="3.30.420.10">
    <property type="entry name" value="Ribonuclease H-like superfamily/Ribonuclease H"/>
    <property type="match status" value="1"/>
</dbReference>
<dbReference type="AlphaFoldDB" id="A0A8X6W275"/>
<evidence type="ECO:0000313" key="2">
    <source>
        <dbReference type="EMBL" id="GFY26773.1"/>
    </source>
</evidence>
<comment type="caution">
    <text evidence="2">The sequence shown here is derived from an EMBL/GenBank/DDBJ whole genome shotgun (WGS) entry which is preliminary data.</text>
</comment>
<proteinExistence type="predicted"/>
<sequence length="290" mass="33871">MQVTGNHQVARIVRHNDESVRDGYIRNGGKELEVSEELGITQSVISRLWQRFQDDSNVSRCYRTGHPRVTMPNEDRYIWQLLPKETDGAQHQTCLVSSATGTTVSRHTMCRRLGFSLQSDSRWTLLWRAPGTRYHQENTIERHRYGGAGWLVWGGIILGSRTDLHVHNVTMTGHVYWNVILEQHVRLFWGAMVAEFLFMDDNARPHHANIVDECFQSEDITRMDWPACSPYFNPKEIVFREVLDSHFGIRAPYMNEWLSLDLRQEKKYETKHMVANLVNYLENWHVCNSA</sequence>